<organism evidence="4">
    <name type="scientific">Balaenoptera musculus</name>
    <name type="common">Blue whale</name>
    <dbReference type="NCBI Taxonomy" id="9771"/>
    <lineage>
        <taxon>Eukaryota</taxon>
        <taxon>Metazoa</taxon>
        <taxon>Chordata</taxon>
        <taxon>Craniata</taxon>
        <taxon>Vertebrata</taxon>
        <taxon>Euteleostomi</taxon>
        <taxon>Mammalia</taxon>
        <taxon>Eutheria</taxon>
        <taxon>Laurasiatheria</taxon>
        <taxon>Artiodactyla</taxon>
        <taxon>Whippomorpha</taxon>
        <taxon>Cetacea</taxon>
        <taxon>Mysticeti</taxon>
        <taxon>Balaenopteridae</taxon>
        <taxon>Balaenoptera</taxon>
    </lineage>
</organism>
<reference evidence="4" key="1">
    <citation type="submission" date="2023-09" db="UniProtKB">
        <authorList>
            <consortium name="Ensembl"/>
        </authorList>
    </citation>
    <scope>IDENTIFICATION</scope>
</reference>
<feature type="compositionally biased region" description="Basic residues" evidence="1">
    <location>
        <begin position="52"/>
        <end position="61"/>
    </location>
</feature>
<evidence type="ECO:0000259" key="3">
    <source>
        <dbReference type="Pfam" id="PF00405"/>
    </source>
</evidence>
<evidence type="ECO:0000256" key="2">
    <source>
        <dbReference type="SAM" id="SignalP"/>
    </source>
</evidence>
<feature type="signal peptide" evidence="2">
    <location>
        <begin position="1"/>
        <end position="15"/>
    </location>
</feature>
<dbReference type="Gene3D" id="3.40.190.10">
    <property type="entry name" value="Periplasmic binding protein-like II"/>
    <property type="match status" value="1"/>
</dbReference>
<proteinExistence type="predicted"/>
<evidence type="ECO:0000313" key="4">
    <source>
        <dbReference type="Ensembl" id="ENSBMSP00010001073.1"/>
    </source>
</evidence>
<accession>A0A8C0HTA5</accession>
<dbReference type="GeneTree" id="ENSGT01010000230199"/>
<feature type="region of interest" description="Disordered" evidence="1">
    <location>
        <begin position="45"/>
        <end position="72"/>
    </location>
</feature>
<keyword evidence="2" id="KW-0732">Signal</keyword>
<dbReference type="Ensembl" id="ENSBMST00010001191.1">
    <property type="protein sequence ID" value="ENSBMSP00010001073.1"/>
    <property type="gene ID" value="ENSBMSG00010000852.1"/>
</dbReference>
<protein>
    <recommendedName>
        <fullName evidence="3">Transferrin-like domain-containing protein</fullName>
    </recommendedName>
</protein>
<feature type="domain" description="Transferrin-like" evidence="3">
    <location>
        <begin position="21"/>
        <end position="44"/>
    </location>
</feature>
<evidence type="ECO:0000256" key="1">
    <source>
        <dbReference type="SAM" id="MobiDB-lite"/>
    </source>
</evidence>
<dbReference type="Pfam" id="PF00405">
    <property type="entry name" value="Transferrin"/>
    <property type="match status" value="1"/>
</dbReference>
<sequence length="110" mass="12422">LILMPQQLLPWLCLAVPEKTVRWCTVSNHEANKCYSFHDNMNNVPPGPGPFPHRRGPKHGRQGGLDLGASQPGPGEFWKRQVSRIPALWLSSWKGPAVYGRRPWVFKSPT</sequence>
<dbReference type="SUPFAM" id="SSF53850">
    <property type="entry name" value="Periplasmic binding protein-like II"/>
    <property type="match status" value="1"/>
</dbReference>
<dbReference type="InterPro" id="IPR001156">
    <property type="entry name" value="Transferrin-like_dom"/>
</dbReference>
<dbReference type="AlphaFoldDB" id="A0A8C0HTA5"/>
<name>A0A8C0HTA5_BALMU</name>
<feature type="chain" id="PRO_5034736798" description="Transferrin-like domain-containing protein" evidence="2">
    <location>
        <begin position="16"/>
        <end position="110"/>
    </location>
</feature>